<evidence type="ECO:0000313" key="2">
    <source>
        <dbReference type="EMBL" id="TVY37082.1"/>
    </source>
</evidence>
<organism evidence="2 3">
    <name type="scientific">Lachnellula subtilissima</name>
    <dbReference type="NCBI Taxonomy" id="602034"/>
    <lineage>
        <taxon>Eukaryota</taxon>
        <taxon>Fungi</taxon>
        <taxon>Dikarya</taxon>
        <taxon>Ascomycota</taxon>
        <taxon>Pezizomycotina</taxon>
        <taxon>Leotiomycetes</taxon>
        <taxon>Helotiales</taxon>
        <taxon>Lachnaceae</taxon>
        <taxon>Lachnellula</taxon>
    </lineage>
</organism>
<keyword evidence="3" id="KW-1185">Reference proteome</keyword>
<reference evidence="2 3" key="1">
    <citation type="submission" date="2018-05" db="EMBL/GenBank/DDBJ databases">
        <title>Genome sequencing and assembly of the regulated plant pathogen Lachnellula willkommii and related sister species for the development of diagnostic species identification markers.</title>
        <authorList>
            <person name="Giroux E."/>
            <person name="Bilodeau G."/>
        </authorList>
    </citation>
    <scope>NUCLEOTIDE SEQUENCE [LARGE SCALE GENOMIC DNA]</scope>
    <source>
        <strain evidence="2 3">CBS 197.66</strain>
    </source>
</reference>
<feature type="transmembrane region" description="Helical" evidence="1">
    <location>
        <begin position="108"/>
        <end position="127"/>
    </location>
</feature>
<dbReference type="InterPro" id="IPR025363">
    <property type="entry name" value="DUF4267"/>
</dbReference>
<comment type="caution">
    <text evidence="2">The sequence shown here is derived from an EMBL/GenBank/DDBJ whole genome shotgun (WGS) entry which is preliminary data.</text>
</comment>
<keyword evidence="1" id="KW-0812">Transmembrane</keyword>
<proteinExistence type="predicted"/>
<sequence length="129" mass="13965">MFEQFSLRHIPALFVAVCVVPGGMMALWDPEGAIRLFGLPERIAISQPAHPIQALGSARISALGMAIWGLYLTRQYRAVDVVLASMSWIAVVDGLVCYQEGAYRTAVWRAISTGVLGVWGLCGMTAGRN</sequence>
<keyword evidence="1" id="KW-0472">Membrane</keyword>
<feature type="transmembrane region" description="Helical" evidence="1">
    <location>
        <begin position="78"/>
        <end position="96"/>
    </location>
</feature>
<gene>
    <name evidence="2" type="ORF">LSUB1_G006443</name>
</gene>
<dbReference type="Proteomes" id="UP000462212">
    <property type="component" value="Unassembled WGS sequence"/>
</dbReference>
<keyword evidence="1" id="KW-1133">Transmembrane helix</keyword>
<evidence type="ECO:0008006" key="4">
    <source>
        <dbReference type="Google" id="ProtNLM"/>
    </source>
</evidence>
<dbReference type="AlphaFoldDB" id="A0A8H8UA25"/>
<evidence type="ECO:0000256" key="1">
    <source>
        <dbReference type="SAM" id="Phobius"/>
    </source>
</evidence>
<dbReference type="Pfam" id="PF14087">
    <property type="entry name" value="DUF4267"/>
    <property type="match status" value="1"/>
</dbReference>
<evidence type="ECO:0000313" key="3">
    <source>
        <dbReference type="Proteomes" id="UP000462212"/>
    </source>
</evidence>
<protein>
    <recommendedName>
        <fullName evidence="4">DUF4267 domain-containing protein</fullName>
    </recommendedName>
</protein>
<accession>A0A8H8UA25</accession>
<dbReference type="OrthoDB" id="2989864at2759"/>
<feature type="transmembrane region" description="Helical" evidence="1">
    <location>
        <begin position="12"/>
        <end position="28"/>
    </location>
</feature>
<dbReference type="EMBL" id="QGMJ01000375">
    <property type="protein sequence ID" value="TVY37082.1"/>
    <property type="molecule type" value="Genomic_DNA"/>
</dbReference>
<name>A0A8H8UA25_9HELO</name>